<evidence type="ECO:0000313" key="2">
    <source>
        <dbReference type="Proteomes" id="UP000265520"/>
    </source>
</evidence>
<reference evidence="1 2" key="1">
    <citation type="journal article" date="2018" name="Front. Plant Sci.">
        <title>Red Clover (Trifolium pratense) and Zigzag Clover (T. medium) - A Picture of Genomic Similarities and Differences.</title>
        <authorList>
            <person name="Dluhosova J."/>
            <person name="Istvanek J."/>
            <person name="Nedelnik J."/>
            <person name="Repkova J."/>
        </authorList>
    </citation>
    <scope>NUCLEOTIDE SEQUENCE [LARGE SCALE GENOMIC DNA]</scope>
    <source>
        <strain evidence="2">cv. 10/8</strain>
        <tissue evidence="1">Leaf</tissue>
    </source>
</reference>
<protein>
    <submittedName>
        <fullName evidence="1">Uncharacterized protein</fullName>
    </submittedName>
</protein>
<organism evidence="1 2">
    <name type="scientific">Trifolium medium</name>
    <dbReference type="NCBI Taxonomy" id="97028"/>
    <lineage>
        <taxon>Eukaryota</taxon>
        <taxon>Viridiplantae</taxon>
        <taxon>Streptophyta</taxon>
        <taxon>Embryophyta</taxon>
        <taxon>Tracheophyta</taxon>
        <taxon>Spermatophyta</taxon>
        <taxon>Magnoliopsida</taxon>
        <taxon>eudicotyledons</taxon>
        <taxon>Gunneridae</taxon>
        <taxon>Pentapetalae</taxon>
        <taxon>rosids</taxon>
        <taxon>fabids</taxon>
        <taxon>Fabales</taxon>
        <taxon>Fabaceae</taxon>
        <taxon>Papilionoideae</taxon>
        <taxon>50 kb inversion clade</taxon>
        <taxon>NPAAA clade</taxon>
        <taxon>Hologalegina</taxon>
        <taxon>IRL clade</taxon>
        <taxon>Trifolieae</taxon>
        <taxon>Trifolium</taxon>
    </lineage>
</organism>
<dbReference type="EMBL" id="LXQA010733287">
    <property type="protein sequence ID" value="MCI68253.1"/>
    <property type="molecule type" value="Genomic_DNA"/>
</dbReference>
<proteinExistence type="predicted"/>
<name>A0A392U464_9FABA</name>
<evidence type="ECO:0000313" key="1">
    <source>
        <dbReference type="EMBL" id="MCI68253.1"/>
    </source>
</evidence>
<dbReference type="AlphaFoldDB" id="A0A392U464"/>
<accession>A0A392U464</accession>
<feature type="non-terminal residue" evidence="1">
    <location>
        <position position="1"/>
    </location>
</feature>
<dbReference type="Proteomes" id="UP000265520">
    <property type="component" value="Unassembled WGS sequence"/>
</dbReference>
<keyword evidence="2" id="KW-1185">Reference proteome</keyword>
<sequence>CATHHMKLCNAQLAEAPDAFFSLIGATRHPLPRNAQLT</sequence>
<comment type="caution">
    <text evidence="1">The sequence shown here is derived from an EMBL/GenBank/DDBJ whole genome shotgun (WGS) entry which is preliminary data.</text>
</comment>